<feature type="domain" description="Hemerythrin-like" evidence="1">
    <location>
        <begin position="45"/>
        <end position="169"/>
    </location>
</feature>
<reference evidence="3" key="1">
    <citation type="journal article" date="2014" name="Science">
        <title>Ancient hybridizations among the ancestral genomes of bread wheat.</title>
        <authorList>
            <consortium name="International Wheat Genome Sequencing Consortium,"/>
            <person name="Marcussen T."/>
            <person name="Sandve S.R."/>
            <person name="Heier L."/>
            <person name="Spannagl M."/>
            <person name="Pfeifer M."/>
            <person name="Jakobsen K.S."/>
            <person name="Wulff B.B."/>
            <person name="Steuernagel B."/>
            <person name="Mayer K.F."/>
            <person name="Olsen O.A."/>
        </authorList>
    </citation>
    <scope>NUCLEOTIDE SEQUENCE [LARGE SCALE GENOMIC DNA]</scope>
    <source>
        <strain evidence="3">cv. AL8/78</strain>
    </source>
</reference>
<feature type="domain" description="Hemerythrin-like" evidence="1">
    <location>
        <begin position="295"/>
        <end position="428"/>
    </location>
</feature>
<reference evidence="2" key="5">
    <citation type="journal article" date="2021" name="G3 (Bethesda)">
        <title>Aegilops tauschii genome assembly Aet v5.0 features greater sequence contiguity and improved annotation.</title>
        <authorList>
            <person name="Wang L."/>
            <person name="Zhu T."/>
            <person name="Rodriguez J.C."/>
            <person name="Deal K.R."/>
            <person name="Dubcovsky J."/>
            <person name="McGuire P.E."/>
            <person name="Lux T."/>
            <person name="Spannagl M."/>
            <person name="Mayer K.F.X."/>
            <person name="Baldrich P."/>
            <person name="Meyers B.C."/>
            <person name="Huo N."/>
            <person name="Gu Y.Q."/>
            <person name="Zhou H."/>
            <person name="Devos K.M."/>
            <person name="Bennetzen J.L."/>
            <person name="Unver T."/>
            <person name="Budak H."/>
            <person name="Gulick P.J."/>
            <person name="Galiba G."/>
            <person name="Kalapos B."/>
            <person name="Nelson D.R."/>
            <person name="Li P."/>
            <person name="You F.M."/>
            <person name="Luo M.C."/>
            <person name="Dvorak J."/>
        </authorList>
    </citation>
    <scope>NUCLEOTIDE SEQUENCE [LARGE SCALE GENOMIC DNA]</scope>
    <source>
        <strain evidence="2">cv. AL8/78</strain>
    </source>
</reference>
<reference evidence="3" key="2">
    <citation type="journal article" date="2017" name="Nat. Plants">
        <title>The Aegilops tauschii genome reveals multiple impacts of transposons.</title>
        <authorList>
            <person name="Zhao G."/>
            <person name="Zou C."/>
            <person name="Li K."/>
            <person name="Wang K."/>
            <person name="Li T."/>
            <person name="Gao L."/>
            <person name="Zhang X."/>
            <person name="Wang H."/>
            <person name="Yang Z."/>
            <person name="Liu X."/>
            <person name="Jiang W."/>
            <person name="Mao L."/>
            <person name="Kong X."/>
            <person name="Jiao Y."/>
            <person name="Jia J."/>
        </authorList>
    </citation>
    <scope>NUCLEOTIDE SEQUENCE [LARGE SCALE GENOMIC DNA]</scope>
    <source>
        <strain evidence="3">cv. AL8/78</strain>
    </source>
</reference>
<dbReference type="AlphaFoldDB" id="A0A453FBR1"/>
<dbReference type="Proteomes" id="UP000015105">
    <property type="component" value="Chromosome 3D"/>
</dbReference>
<name>A0A453FBR1_AEGTS</name>
<evidence type="ECO:0000313" key="3">
    <source>
        <dbReference type="Proteomes" id="UP000015105"/>
    </source>
</evidence>
<accession>A0A453FBR1</accession>
<keyword evidence="3" id="KW-1185">Reference proteome</keyword>
<dbReference type="PANTHER" id="PTHR35585:SF1">
    <property type="entry name" value="HHE DOMAIN PROTEIN (AFU_ORTHOLOGUE AFUA_4G00730)"/>
    <property type="match status" value="1"/>
</dbReference>
<reference evidence="2" key="3">
    <citation type="journal article" date="2017" name="Nature">
        <title>Genome sequence of the progenitor of the wheat D genome Aegilops tauschii.</title>
        <authorList>
            <person name="Luo M.C."/>
            <person name="Gu Y.Q."/>
            <person name="Puiu D."/>
            <person name="Wang H."/>
            <person name="Twardziok S.O."/>
            <person name="Deal K.R."/>
            <person name="Huo N."/>
            <person name="Zhu T."/>
            <person name="Wang L."/>
            <person name="Wang Y."/>
            <person name="McGuire P.E."/>
            <person name="Liu S."/>
            <person name="Long H."/>
            <person name="Ramasamy R.K."/>
            <person name="Rodriguez J.C."/>
            <person name="Van S.L."/>
            <person name="Yuan L."/>
            <person name="Wang Z."/>
            <person name="Xia Z."/>
            <person name="Xiao L."/>
            <person name="Anderson O.D."/>
            <person name="Ouyang S."/>
            <person name="Liang Y."/>
            <person name="Zimin A.V."/>
            <person name="Pertea G."/>
            <person name="Qi P."/>
            <person name="Bennetzen J.L."/>
            <person name="Dai X."/>
            <person name="Dawson M.W."/>
            <person name="Muller H.G."/>
            <person name="Kugler K."/>
            <person name="Rivarola-Duarte L."/>
            <person name="Spannagl M."/>
            <person name="Mayer K.F.X."/>
            <person name="Lu F.H."/>
            <person name="Bevan M.W."/>
            <person name="Leroy P."/>
            <person name="Li P."/>
            <person name="You F.M."/>
            <person name="Sun Q."/>
            <person name="Liu Z."/>
            <person name="Lyons E."/>
            <person name="Wicker T."/>
            <person name="Salzberg S.L."/>
            <person name="Devos K.M."/>
            <person name="Dvorak J."/>
        </authorList>
    </citation>
    <scope>NUCLEOTIDE SEQUENCE [LARGE SCALE GENOMIC DNA]</scope>
    <source>
        <strain evidence="2">cv. AL8/78</strain>
    </source>
</reference>
<dbReference type="Pfam" id="PF01814">
    <property type="entry name" value="Hemerythrin"/>
    <property type="match status" value="2"/>
</dbReference>
<dbReference type="EnsemblPlants" id="AET3Gv20635000.8">
    <property type="protein sequence ID" value="AET3Gv20635000.8"/>
    <property type="gene ID" value="AET3Gv20635000"/>
</dbReference>
<organism evidence="2 3">
    <name type="scientific">Aegilops tauschii subsp. strangulata</name>
    <name type="common">Goatgrass</name>
    <dbReference type="NCBI Taxonomy" id="200361"/>
    <lineage>
        <taxon>Eukaryota</taxon>
        <taxon>Viridiplantae</taxon>
        <taxon>Streptophyta</taxon>
        <taxon>Embryophyta</taxon>
        <taxon>Tracheophyta</taxon>
        <taxon>Spermatophyta</taxon>
        <taxon>Magnoliopsida</taxon>
        <taxon>Liliopsida</taxon>
        <taxon>Poales</taxon>
        <taxon>Poaceae</taxon>
        <taxon>BOP clade</taxon>
        <taxon>Pooideae</taxon>
        <taxon>Triticodae</taxon>
        <taxon>Triticeae</taxon>
        <taxon>Triticinae</taxon>
        <taxon>Aegilops</taxon>
    </lineage>
</organism>
<proteinExistence type="predicted"/>
<protein>
    <recommendedName>
        <fullName evidence="1">Hemerythrin-like domain-containing protein</fullName>
    </recommendedName>
</protein>
<dbReference type="PANTHER" id="PTHR35585">
    <property type="entry name" value="HHE DOMAIN PROTEIN (AFU_ORTHOLOGUE AFUA_4G00730)"/>
    <property type="match status" value="1"/>
</dbReference>
<dbReference type="InterPro" id="IPR012312">
    <property type="entry name" value="Hemerythrin-like"/>
</dbReference>
<evidence type="ECO:0000313" key="2">
    <source>
        <dbReference type="EnsemblPlants" id="AET3Gv20635000.8"/>
    </source>
</evidence>
<dbReference type="CDD" id="cd12108">
    <property type="entry name" value="Hr-like"/>
    <property type="match status" value="2"/>
</dbReference>
<reference evidence="2" key="4">
    <citation type="submission" date="2019-03" db="UniProtKB">
        <authorList>
            <consortium name="EnsemblPlants"/>
        </authorList>
    </citation>
    <scope>IDENTIFICATION</scope>
</reference>
<dbReference type="Gene3D" id="1.20.120.520">
    <property type="entry name" value="nmb1532 protein domain like"/>
    <property type="match status" value="2"/>
</dbReference>
<sequence length="485" mass="54663">MATPTPMAGEGTLAAVMPLSPPPPAAAEAAAGSAAEAPMLIFLYFHKAIRAELEGLHGAAVRLATERAGDVGALAERCRFFVNIYKHHCDAEDAVIFPALDIRVKNVAGTYSLEHKGENDLFTQLLALLQLDIQNDDALRRELASCTGAIQTCLTQHMSKEEEQVFPLLTKKFSYEEQSDLVWQFLCNIPVNMLAEFLPWLSTSVSSDEHQDIRNCLFKIVPEEKLLKQVVFTWIEGKATREVAQSVVSDNLERSHCCKDASFVIQAEKLIYPLEQSKVGHIKHTESNVGQADRHPIDEILYWHNAIRKELNDIAEETRRMQQSGDFADISAFNARLQFIADVCIFHSIAEDQVVFPAVNSELSFVLEHAEEERRFNNFRCLIQQIQMAGAKSTAAEFYSELCSHADQIMEAIEKHFCNEETKVLPQARVLFSPEKQRELLYRSLCVMPLKLLERVLPWLVSKLSDEEASSFLQNMRLCRCCSSS</sequence>
<dbReference type="Gramene" id="AET3Gv20635000.8">
    <property type="protein sequence ID" value="AET3Gv20635000.8"/>
    <property type="gene ID" value="AET3Gv20635000"/>
</dbReference>
<evidence type="ECO:0000259" key="1">
    <source>
        <dbReference type="Pfam" id="PF01814"/>
    </source>
</evidence>